<organism evidence="1 2">
    <name type="scientific">Methylocella tundrae</name>
    <dbReference type="NCBI Taxonomy" id="227605"/>
    <lineage>
        <taxon>Bacteria</taxon>
        <taxon>Pseudomonadati</taxon>
        <taxon>Pseudomonadota</taxon>
        <taxon>Alphaproteobacteria</taxon>
        <taxon>Hyphomicrobiales</taxon>
        <taxon>Beijerinckiaceae</taxon>
        <taxon>Methylocella</taxon>
    </lineage>
</organism>
<sequence length="66" mass="7264">MLPATAGKAKPTKAHRTEALNLFISLSLLHVLLAQVQQTAYDQNLGPSIRVDSKVPKIIRRAQTSR</sequence>
<dbReference type="EMBL" id="LR536450">
    <property type="protein sequence ID" value="VFU09084.1"/>
    <property type="molecule type" value="Genomic_DNA"/>
</dbReference>
<name>A0A4U8Z1E7_METTU</name>
<dbReference type="KEGG" id="mtun:MTUNDRAET4_2191"/>
<protein>
    <submittedName>
        <fullName evidence="1">Uncharacterized protein</fullName>
    </submittedName>
</protein>
<gene>
    <name evidence="1" type="ORF">MTUNDRAET4_2191</name>
</gene>
<reference evidence="1 2" key="1">
    <citation type="submission" date="2019-03" db="EMBL/GenBank/DDBJ databases">
        <authorList>
            <person name="Kox A.R. M."/>
        </authorList>
    </citation>
    <scope>NUCLEOTIDE SEQUENCE [LARGE SCALE GENOMIC DNA]</scope>
    <source>
        <strain evidence="1">MTUNDRAET4 annotated genome</strain>
    </source>
</reference>
<dbReference type="Proteomes" id="UP000294360">
    <property type="component" value="Chromosome"/>
</dbReference>
<dbReference type="AlphaFoldDB" id="A0A4U8Z1E7"/>
<evidence type="ECO:0000313" key="1">
    <source>
        <dbReference type="EMBL" id="VFU09084.1"/>
    </source>
</evidence>
<proteinExistence type="predicted"/>
<accession>A0A4U8Z1E7</accession>
<evidence type="ECO:0000313" key="2">
    <source>
        <dbReference type="Proteomes" id="UP000294360"/>
    </source>
</evidence>